<dbReference type="EMBL" id="KN716448">
    <property type="protein sequence ID" value="KJH44798.1"/>
    <property type="molecule type" value="Genomic_DNA"/>
</dbReference>
<dbReference type="InterPro" id="IPR014752">
    <property type="entry name" value="Arrestin-like_C"/>
</dbReference>
<dbReference type="OrthoDB" id="2333384at2759"/>
<proteinExistence type="predicted"/>
<organism evidence="1 2">
    <name type="scientific">Dictyocaulus viviparus</name>
    <name type="common">Bovine lungworm</name>
    <dbReference type="NCBI Taxonomy" id="29172"/>
    <lineage>
        <taxon>Eukaryota</taxon>
        <taxon>Metazoa</taxon>
        <taxon>Ecdysozoa</taxon>
        <taxon>Nematoda</taxon>
        <taxon>Chromadorea</taxon>
        <taxon>Rhabditida</taxon>
        <taxon>Rhabditina</taxon>
        <taxon>Rhabditomorpha</taxon>
        <taxon>Strongyloidea</taxon>
        <taxon>Metastrongylidae</taxon>
        <taxon>Dictyocaulus</taxon>
    </lineage>
</organism>
<dbReference type="STRING" id="29172.A0A0D8XJQ9"/>
<sequence>MLNVSSTVQSNTKDNLIEFMVELVKHDGCYTPGDTLRGKFHLKLSEGSIDITSLRATLIGLGRVNAKGKREECLQKSLLYLRKEWTVIGSPVFIDEREQCYNFEVG</sequence>
<evidence type="ECO:0000313" key="1">
    <source>
        <dbReference type="EMBL" id="KJH44798.1"/>
    </source>
</evidence>
<dbReference type="Proteomes" id="UP000053766">
    <property type="component" value="Unassembled WGS sequence"/>
</dbReference>
<protein>
    <recommendedName>
        <fullName evidence="3">Arrestin-like N-terminal domain-containing protein</fullName>
    </recommendedName>
</protein>
<dbReference type="AlphaFoldDB" id="A0A0D8XJQ9"/>
<dbReference type="Gene3D" id="2.60.40.640">
    <property type="match status" value="1"/>
</dbReference>
<gene>
    <name evidence="1" type="ORF">DICVIV_09180</name>
</gene>
<evidence type="ECO:0008006" key="3">
    <source>
        <dbReference type="Google" id="ProtNLM"/>
    </source>
</evidence>
<accession>A0A0D8XJQ9</accession>
<evidence type="ECO:0000313" key="2">
    <source>
        <dbReference type="Proteomes" id="UP000053766"/>
    </source>
</evidence>
<name>A0A0D8XJQ9_DICVI</name>
<keyword evidence="2" id="KW-1185">Reference proteome</keyword>
<reference evidence="1 2" key="1">
    <citation type="submission" date="2013-11" db="EMBL/GenBank/DDBJ databases">
        <title>Draft genome of the bovine lungworm Dictyocaulus viviparus.</title>
        <authorList>
            <person name="Mitreva M."/>
        </authorList>
    </citation>
    <scope>NUCLEOTIDE SEQUENCE [LARGE SCALE GENOMIC DNA]</scope>
    <source>
        <strain evidence="1 2">HannoverDv2000</strain>
    </source>
</reference>
<reference evidence="2" key="2">
    <citation type="journal article" date="2016" name="Sci. Rep.">
        <title>Dictyocaulus viviparus genome, variome and transcriptome elucidate lungworm biology and support future intervention.</title>
        <authorList>
            <person name="McNulty S.N."/>
            <person name="Strube C."/>
            <person name="Rosa B.A."/>
            <person name="Martin J.C."/>
            <person name="Tyagi R."/>
            <person name="Choi Y.J."/>
            <person name="Wang Q."/>
            <person name="Hallsworth Pepin K."/>
            <person name="Zhang X."/>
            <person name="Ozersky P."/>
            <person name="Wilson R.K."/>
            <person name="Sternberg P.W."/>
            <person name="Gasser R.B."/>
            <person name="Mitreva M."/>
        </authorList>
    </citation>
    <scope>NUCLEOTIDE SEQUENCE [LARGE SCALE GENOMIC DNA]</scope>
    <source>
        <strain evidence="2">HannoverDv2000</strain>
    </source>
</reference>